<dbReference type="AlphaFoldDB" id="A0A699H419"/>
<sequence>MLCRVCDKGIESTDHLFCGCELAKELMVEVGSWWSLDIPSIDSFLNWQVWFESLNMSKVKKDCLEVVFLTLWWRVWNFRNASLFVKKNPKRSLCMDNIATYALLWINGKCKKDEFKLGGLVYLVRGESYGCSDFILLSGIFNLMLKPRKSVHNYIGKSLWKSIIYSSSQKSGRKKFSFLGRGPKGSNPGALVIWIFLNLLMASNEIIRRTMRKVISKEAQTEQYPTESSIECNEKYELSEELLKELRCNSYSERVEEDVIGHIAKILEVLDSIKVDGLDPFQLRMITSILSLSRNVRKWWMNEGDGKINTWEELVSTGVKETAFVQQYVLLPLWSNGSKDPQNTDADVAFDVKEPESEVHVSTSSNDKTKKHDEKTKREAKGKSPVELCKRVRDLNDEFEEFFVNSTNGVNAASTPVTAVGLYSTNNTNSFSAAGPSNTAISLNFEIGGKSSFVDPSQYPDDPKHACFGRHYLFR</sequence>
<comment type="caution">
    <text evidence="2">The sequence shown here is derived from an EMBL/GenBank/DDBJ whole genome shotgun (WGS) entry which is preliminary data.</text>
</comment>
<proteinExistence type="predicted"/>
<reference evidence="2" key="1">
    <citation type="journal article" date="2019" name="Sci. Rep.">
        <title>Draft genome of Tanacetum cinerariifolium, the natural source of mosquito coil.</title>
        <authorList>
            <person name="Yamashiro T."/>
            <person name="Shiraishi A."/>
            <person name="Satake H."/>
            <person name="Nakayama K."/>
        </authorList>
    </citation>
    <scope>NUCLEOTIDE SEQUENCE</scope>
</reference>
<evidence type="ECO:0000256" key="1">
    <source>
        <dbReference type="SAM" id="MobiDB-lite"/>
    </source>
</evidence>
<feature type="region of interest" description="Disordered" evidence="1">
    <location>
        <begin position="350"/>
        <end position="384"/>
    </location>
</feature>
<accession>A0A699H419</accession>
<keyword evidence="2" id="KW-0808">Transferase</keyword>
<dbReference type="EMBL" id="BKCJ010067549">
    <property type="protein sequence ID" value="GEW64905.1"/>
    <property type="molecule type" value="Genomic_DNA"/>
</dbReference>
<name>A0A699H419_TANCI</name>
<dbReference type="GO" id="GO:0003964">
    <property type="term" value="F:RNA-directed DNA polymerase activity"/>
    <property type="evidence" value="ECO:0007669"/>
    <property type="project" value="UniProtKB-KW"/>
</dbReference>
<feature type="compositionally biased region" description="Basic and acidic residues" evidence="1">
    <location>
        <begin position="367"/>
        <end position="384"/>
    </location>
</feature>
<protein>
    <submittedName>
        <fullName evidence="2">RNA-directed DNA polymerase, eukaryota, reverse transcriptase zinc-binding domain protein</fullName>
    </submittedName>
</protein>
<keyword evidence="2" id="KW-0695">RNA-directed DNA polymerase</keyword>
<evidence type="ECO:0000313" key="2">
    <source>
        <dbReference type="EMBL" id="GEW64905.1"/>
    </source>
</evidence>
<feature type="compositionally biased region" description="Basic and acidic residues" evidence="1">
    <location>
        <begin position="350"/>
        <end position="359"/>
    </location>
</feature>
<gene>
    <name evidence="2" type="ORF">Tci_236881</name>
</gene>
<keyword evidence="2" id="KW-0548">Nucleotidyltransferase</keyword>
<organism evidence="2">
    <name type="scientific">Tanacetum cinerariifolium</name>
    <name type="common">Dalmatian daisy</name>
    <name type="synonym">Chrysanthemum cinerariifolium</name>
    <dbReference type="NCBI Taxonomy" id="118510"/>
    <lineage>
        <taxon>Eukaryota</taxon>
        <taxon>Viridiplantae</taxon>
        <taxon>Streptophyta</taxon>
        <taxon>Embryophyta</taxon>
        <taxon>Tracheophyta</taxon>
        <taxon>Spermatophyta</taxon>
        <taxon>Magnoliopsida</taxon>
        <taxon>eudicotyledons</taxon>
        <taxon>Gunneridae</taxon>
        <taxon>Pentapetalae</taxon>
        <taxon>asterids</taxon>
        <taxon>campanulids</taxon>
        <taxon>Asterales</taxon>
        <taxon>Asteraceae</taxon>
        <taxon>Asteroideae</taxon>
        <taxon>Anthemideae</taxon>
        <taxon>Anthemidinae</taxon>
        <taxon>Tanacetum</taxon>
    </lineage>
</organism>